<dbReference type="Proteomes" id="UP000285610">
    <property type="component" value="Unassembled WGS sequence"/>
</dbReference>
<dbReference type="RefSeq" id="WP_118445287.1">
    <property type="nucleotide sequence ID" value="NZ_JAQMLA010000064.1"/>
</dbReference>
<evidence type="ECO:0000313" key="1">
    <source>
        <dbReference type="EMBL" id="MDB8688110.1"/>
    </source>
</evidence>
<organism evidence="2 3">
    <name type="scientific">Mediterraneibacter gnavus</name>
    <name type="common">Ruminococcus gnavus</name>
    <dbReference type="NCBI Taxonomy" id="33038"/>
    <lineage>
        <taxon>Bacteria</taxon>
        <taxon>Bacillati</taxon>
        <taxon>Bacillota</taxon>
        <taxon>Clostridia</taxon>
        <taxon>Lachnospirales</taxon>
        <taxon>Lachnospiraceae</taxon>
        <taxon>Mediterraneibacter</taxon>
    </lineage>
</organism>
<gene>
    <name evidence="2" type="ORF">DWZ50_17660</name>
    <name evidence="1" type="ORF">PNW85_15835</name>
</gene>
<evidence type="ECO:0000313" key="3">
    <source>
        <dbReference type="Proteomes" id="UP000285610"/>
    </source>
</evidence>
<dbReference type="EMBL" id="QRQE01000066">
    <property type="protein sequence ID" value="RHM70032.1"/>
    <property type="molecule type" value="Genomic_DNA"/>
</dbReference>
<proteinExistence type="predicted"/>
<name>A0A415S408_MEDGN</name>
<dbReference type="EMBL" id="JAQMLA010000064">
    <property type="protein sequence ID" value="MDB8688110.1"/>
    <property type="molecule type" value="Genomic_DNA"/>
</dbReference>
<evidence type="ECO:0000313" key="2">
    <source>
        <dbReference type="EMBL" id="RHM70032.1"/>
    </source>
</evidence>
<accession>A0A415S408</accession>
<protein>
    <submittedName>
        <fullName evidence="2">Uncharacterized protein</fullName>
    </submittedName>
</protein>
<sequence>MENELRKAIEEWVEYRIEQNKELEKKYPPNPPNDVCKTAYMKGLLIENSFEPEVGEMNELFEVEHEKVFVWTHEKDRNSSIIIKVDPEVKDMPFWKNIASIMWLAMQYANSFERISADWYEYRWIYYFDSNKNLAEQVFNNLEQFDSVNLTNGRIIKATDIGNLAPEIELMIRDDKAYTAMMMLSNSFIQHYICLICELSSYPYHDHLAEEPEIWEHAAIIPNMEVAVVQACRSVEGILGEPPNSKKQGAVMKHKKRWEELTGTNPDSIFEKANMSYWDFYYKLFFELRNPSAHSYGNINYKLEKAKTVQAQCFAAIIVRDYFNKNVLELKEAQKKLNFNLSLLDRVSDVMSTKITK</sequence>
<reference evidence="2 3" key="1">
    <citation type="submission" date="2018-08" db="EMBL/GenBank/DDBJ databases">
        <title>A genome reference for cultivated species of the human gut microbiota.</title>
        <authorList>
            <person name="Zou Y."/>
            <person name="Xue W."/>
            <person name="Luo G."/>
        </authorList>
    </citation>
    <scope>NUCLEOTIDE SEQUENCE [LARGE SCALE GENOMIC DNA]</scope>
    <source>
        <strain evidence="2 3">AF33-12</strain>
    </source>
</reference>
<dbReference type="Proteomes" id="UP001212160">
    <property type="component" value="Unassembled WGS sequence"/>
</dbReference>
<comment type="caution">
    <text evidence="2">The sequence shown here is derived from an EMBL/GenBank/DDBJ whole genome shotgun (WGS) entry which is preliminary data.</text>
</comment>
<dbReference type="AlphaFoldDB" id="A0A415S408"/>
<reference evidence="1" key="2">
    <citation type="submission" date="2023-01" db="EMBL/GenBank/DDBJ databases">
        <title>Human gut microbiome strain richness.</title>
        <authorList>
            <person name="Chen-Liaw A."/>
        </authorList>
    </citation>
    <scope>NUCLEOTIDE SEQUENCE</scope>
    <source>
        <strain evidence="1">RTP21484st1_H11_RTP21484_190118</strain>
    </source>
</reference>